<organism evidence="1 2">
    <name type="scientific">Brassica cretica</name>
    <name type="common">Mustard</name>
    <dbReference type="NCBI Taxonomy" id="69181"/>
    <lineage>
        <taxon>Eukaryota</taxon>
        <taxon>Viridiplantae</taxon>
        <taxon>Streptophyta</taxon>
        <taxon>Embryophyta</taxon>
        <taxon>Tracheophyta</taxon>
        <taxon>Spermatophyta</taxon>
        <taxon>Magnoliopsida</taxon>
        <taxon>eudicotyledons</taxon>
        <taxon>Gunneridae</taxon>
        <taxon>Pentapetalae</taxon>
        <taxon>rosids</taxon>
        <taxon>malvids</taxon>
        <taxon>Brassicales</taxon>
        <taxon>Brassicaceae</taxon>
        <taxon>Brassiceae</taxon>
        <taxon>Brassica</taxon>
    </lineage>
</organism>
<dbReference type="InterPro" id="IPR029017">
    <property type="entry name" value="Enolase-like_N"/>
</dbReference>
<dbReference type="AlphaFoldDB" id="A0A8S9P672"/>
<dbReference type="Proteomes" id="UP000712600">
    <property type="component" value="Unassembled WGS sequence"/>
</dbReference>
<accession>A0A8S9P672</accession>
<reference evidence="1" key="1">
    <citation type="submission" date="2019-12" db="EMBL/GenBank/DDBJ databases">
        <title>Genome sequencing and annotation of Brassica cretica.</title>
        <authorList>
            <person name="Studholme D.J."/>
            <person name="Sarris P."/>
        </authorList>
    </citation>
    <scope>NUCLEOTIDE SEQUENCE</scope>
    <source>
        <strain evidence="1">PFS-109/04</strain>
        <tissue evidence="1">Leaf</tissue>
    </source>
</reference>
<dbReference type="EMBL" id="QGKX02001521">
    <property type="protein sequence ID" value="KAF3508727.1"/>
    <property type="molecule type" value="Genomic_DNA"/>
</dbReference>
<gene>
    <name evidence="1" type="ORF">F2Q69_00003277</name>
</gene>
<dbReference type="SUPFAM" id="SSF54826">
    <property type="entry name" value="Enolase N-terminal domain-like"/>
    <property type="match status" value="1"/>
</dbReference>
<comment type="caution">
    <text evidence="1">The sequence shown here is derived from an EMBL/GenBank/DDBJ whole genome shotgun (WGS) entry which is preliminary data.</text>
</comment>
<dbReference type="Gene3D" id="3.30.390.10">
    <property type="entry name" value="Enolase-like, N-terminal domain"/>
    <property type="match status" value="1"/>
</dbReference>
<proteinExistence type="predicted"/>
<evidence type="ECO:0000313" key="2">
    <source>
        <dbReference type="Proteomes" id="UP000712600"/>
    </source>
</evidence>
<sequence length="132" mass="14361">MASPGAVVRKRGKMKGRQRVFRLHRCLHVSVISVVASPRLRRRIPSSPSSHLLVSVTPPLSLSLSSSVARRSCVGGGGSEAYKAQEACEFLPCHRFSYVRAGMEMAMIDAASKSVGVPLWKLFVVLKRNLSA</sequence>
<evidence type="ECO:0000313" key="1">
    <source>
        <dbReference type="EMBL" id="KAF3508727.1"/>
    </source>
</evidence>
<name>A0A8S9P672_BRACR</name>
<protein>
    <submittedName>
        <fullName evidence="1">Uncharacterized protein</fullName>
    </submittedName>
</protein>